<dbReference type="GeneID" id="73324299"/>
<feature type="region of interest" description="Disordered" evidence="1">
    <location>
        <begin position="1"/>
        <end position="27"/>
    </location>
</feature>
<comment type="caution">
    <text evidence="2">The sequence shown here is derived from an EMBL/GenBank/DDBJ whole genome shotgun (WGS) entry which is preliminary data.</text>
</comment>
<dbReference type="AlphaFoldDB" id="A0AA37L792"/>
<dbReference type="Proteomes" id="UP001055115">
    <property type="component" value="Unassembled WGS sequence"/>
</dbReference>
<reference evidence="2 3" key="1">
    <citation type="submission" date="2022-03" db="EMBL/GenBank/DDBJ databases">
        <title>Genome data of Colletotrichum spp.</title>
        <authorList>
            <person name="Utami Y.D."/>
            <person name="Hiruma K."/>
        </authorList>
    </citation>
    <scope>NUCLEOTIDE SEQUENCE [LARGE SCALE GENOMIC DNA]</scope>
    <source>
        <strain evidence="2 3">MAFF 239500</strain>
    </source>
</reference>
<keyword evidence="3" id="KW-1185">Reference proteome</keyword>
<sequence>MGGAGYRAGKGEVGGCEAPPGSPRRMSDFEDFEDLKEKGVGTAAHWIKQGRDARALGSGRPRDFATR</sequence>
<dbReference type="RefSeq" id="XP_049125666.1">
    <property type="nucleotide sequence ID" value="XM_049269709.1"/>
</dbReference>
<evidence type="ECO:0000313" key="2">
    <source>
        <dbReference type="EMBL" id="GKT43316.1"/>
    </source>
</evidence>
<name>A0AA37L792_9PEZI</name>
<organism evidence="2 3">
    <name type="scientific">Colletotrichum spaethianum</name>
    <dbReference type="NCBI Taxonomy" id="700344"/>
    <lineage>
        <taxon>Eukaryota</taxon>
        <taxon>Fungi</taxon>
        <taxon>Dikarya</taxon>
        <taxon>Ascomycota</taxon>
        <taxon>Pezizomycotina</taxon>
        <taxon>Sordariomycetes</taxon>
        <taxon>Hypocreomycetidae</taxon>
        <taxon>Glomerellales</taxon>
        <taxon>Glomerellaceae</taxon>
        <taxon>Colletotrichum</taxon>
        <taxon>Colletotrichum spaethianum species complex</taxon>
    </lineage>
</organism>
<evidence type="ECO:0000256" key="1">
    <source>
        <dbReference type="SAM" id="MobiDB-lite"/>
    </source>
</evidence>
<accession>A0AA37L792</accession>
<proteinExistence type="predicted"/>
<gene>
    <name evidence="2" type="ORF">ColSpa_03497</name>
</gene>
<feature type="compositionally biased region" description="Gly residues" evidence="1">
    <location>
        <begin position="1"/>
        <end position="14"/>
    </location>
</feature>
<dbReference type="EMBL" id="BQXU01000007">
    <property type="protein sequence ID" value="GKT43316.1"/>
    <property type="molecule type" value="Genomic_DNA"/>
</dbReference>
<protein>
    <submittedName>
        <fullName evidence="2">Uncharacterized protein</fullName>
    </submittedName>
</protein>
<evidence type="ECO:0000313" key="3">
    <source>
        <dbReference type="Proteomes" id="UP001055115"/>
    </source>
</evidence>